<dbReference type="Proteomes" id="UP000517916">
    <property type="component" value="Unassembled WGS sequence"/>
</dbReference>
<evidence type="ECO:0000256" key="3">
    <source>
        <dbReference type="ARBA" id="ARBA00023015"/>
    </source>
</evidence>
<sequence length="265" mass="28964">MVRPEQPCSIPVVCRRQGFPSPYRSIMTSMPAARLAETFVKLADTLVGDFDVDEFLRFLASRARETLSADASGVVLADLSGHLRTVADCVGKTSSAPLWELLRADGPSMECYRTGTPIAVPDVDQHNNRWNRFLQEARSAGFAALHAVPLRLRDTTIGALTLFHARRGTPDSEDARIAEAMAEAAAIALLQQRAVQREETLAKQLQAAFTSRILIEQAKGVLAERLGTTVDAAFTALREHARRSNQRLTELANAVLSGSTDLPRE</sequence>
<protein>
    <submittedName>
        <fullName evidence="6">GAF domain-containing protein</fullName>
    </submittedName>
</protein>
<dbReference type="InterPro" id="IPR005561">
    <property type="entry name" value="ANTAR"/>
</dbReference>
<dbReference type="Gene3D" id="3.30.450.40">
    <property type="match status" value="1"/>
</dbReference>
<dbReference type="InterPro" id="IPR012074">
    <property type="entry name" value="GAF_ANTAR"/>
</dbReference>
<dbReference type="Gene3D" id="1.10.10.10">
    <property type="entry name" value="Winged helix-like DNA-binding domain superfamily/Winged helix DNA-binding domain"/>
    <property type="match status" value="1"/>
</dbReference>
<dbReference type="SUPFAM" id="SSF55781">
    <property type="entry name" value="GAF domain-like"/>
    <property type="match status" value="1"/>
</dbReference>
<dbReference type="PIRSF" id="PIRSF036625">
    <property type="entry name" value="GAF_ANTAR"/>
    <property type="match status" value="1"/>
</dbReference>
<dbReference type="InterPro" id="IPR029016">
    <property type="entry name" value="GAF-like_dom_sf"/>
</dbReference>
<accession>A0ABR6BKG7</accession>
<dbReference type="PROSITE" id="PS50921">
    <property type="entry name" value="ANTAR"/>
    <property type="match status" value="1"/>
</dbReference>
<keyword evidence="7" id="KW-1185">Reference proteome</keyword>
<dbReference type="Pfam" id="PF03861">
    <property type="entry name" value="ANTAR"/>
    <property type="match status" value="1"/>
</dbReference>
<proteinExistence type="predicted"/>
<dbReference type="SUPFAM" id="SSF52172">
    <property type="entry name" value="CheY-like"/>
    <property type="match status" value="1"/>
</dbReference>
<feature type="domain" description="ANTAR" evidence="5">
    <location>
        <begin position="195"/>
        <end position="256"/>
    </location>
</feature>
<reference evidence="6 7" key="1">
    <citation type="submission" date="2020-08" db="EMBL/GenBank/DDBJ databases">
        <title>Genomic Encyclopedia of Archaeal and Bacterial Type Strains, Phase II (KMG-II): from individual species to whole genera.</title>
        <authorList>
            <person name="Goeker M."/>
        </authorList>
    </citation>
    <scope>NUCLEOTIDE SEQUENCE [LARGE SCALE GENOMIC DNA]</scope>
    <source>
        <strain evidence="6 7">DSM 43850</strain>
    </source>
</reference>
<dbReference type="InterPro" id="IPR003018">
    <property type="entry name" value="GAF"/>
</dbReference>
<dbReference type="Pfam" id="PF13185">
    <property type="entry name" value="GAF_2"/>
    <property type="match status" value="1"/>
</dbReference>
<dbReference type="SMART" id="SM01012">
    <property type="entry name" value="ANTAR"/>
    <property type="match status" value="1"/>
</dbReference>
<dbReference type="InterPro" id="IPR011006">
    <property type="entry name" value="CheY-like_superfamily"/>
</dbReference>
<dbReference type="InterPro" id="IPR036388">
    <property type="entry name" value="WH-like_DNA-bd_sf"/>
</dbReference>
<name>A0ABR6BKG7_9PSEU</name>
<evidence type="ECO:0000313" key="6">
    <source>
        <dbReference type="EMBL" id="MBA8927210.1"/>
    </source>
</evidence>
<keyword evidence="2" id="KW-0418">Kinase</keyword>
<gene>
    <name evidence="6" type="ORF">BC739_004416</name>
</gene>
<evidence type="ECO:0000256" key="4">
    <source>
        <dbReference type="ARBA" id="ARBA00023163"/>
    </source>
</evidence>
<evidence type="ECO:0000256" key="2">
    <source>
        <dbReference type="ARBA" id="ARBA00022777"/>
    </source>
</evidence>
<dbReference type="RefSeq" id="WP_318296481.1">
    <property type="nucleotide sequence ID" value="NZ_BAAABQ010000057.1"/>
</dbReference>
<keyword evidence="4" id="KW-0804">Transcription</keyword>
<dbReference type="SMART" id="SM00065">
    <property type="entry name" value="GAF"/>
    <property type="match status" value="1"/>
</dbReference>
<organism evidence="6 7">
    <name type="scientific">Kutzneria viridogrisea</name>
    <dbReference type="NCBI Taxonomy" id="47990"/>
    <lineage>
        <taxon>Bacteria</taxon>
        <taxon>Bacillati</taxon>
        <taxon>Actinomycetota</taxon>
        <taxon>Actinomycetes</taxon>
        <taxon>Pseudonocardiales</taxon>
        <taxon>Pseudonocardiaceae</taxon>
        <taxon>Kutzneria</taxon>
    </lineage>
</organism>
<evidence type="ECO:0000313" key="7">
    <source>
        <dbReference type="Proteomes" id="UP000517916"/>
    </source>
</evidence>
<evidence type="ECO:0000256" key="1">
    <source>
        <dbReference type="ARBA" id="ARBA00022679"/>
    </source>
</evidence>
<dbReference type="EMBL" id="JACJID010000003">
    <property type="protein sequence ID" value="MBA8927210.1"/>
    <property type="molecule type" value="Genomic_DNA"/>
</dbReference>
<keyword evidence="1" id="KW-0808">Transferase</keyword>
<keyword evidence="3" id="KW-0805">Transcription regulation</keyword>
<evidence type="ECO:0000259" key="5">
    <source>
        <dbReference type="PROSITE" id="PS50921"/>
    </source>
</evidence>
<comment type="caution">
    <text evidence="6">The sequence shown here is derived from an EMBL/GenBank/DDBJ whole genome shotgun (WGS) entry which is preliminary data.</text>
</comment>